<dbReference type="Proteomes" id="UP000532746">
    <property type="component" value="Unassembled WGS sequence"/>
</dbReference>
<keyword evidence="2" id="KW-1185">Reference proteome</keyword>
<sequence length="149" mass="16708">MPSRLFAPHPGHSSAPQLSDLQLLQELPHLRLLSDAATELLWADWRGPQTAATVQEGAEAVLAAVQAGGYTKLLNDNTHLTAMNVTAQEWDSIQVLPRLFSAGLQYLAWVYPSDPRGRCHTDSSVNRSPWPLVLTFEERQMALEWLWEH</sequence>
<comment type="caution">
    <text evidence="1">The sequence shown here is derived from an EMBL/GenBank/DDBJ whole genome shotgun (WGS) entry which is preliminary data.</text>
</comment>
<protein>
    <recommendedName>
        <fullName evidence="3">STAS/SEC14 domain-containing protein</fullName>
    </recommendedName>
</protein>
<evidence type="ECO:0000313" key="1">
    <source>
        <dbReference type="EMBL" id="MBB6057900.1"/>
    </source>
</evidence>
<organism evidence="1 2">
    <name type="scientific">Hymenobacter luteus</name>
    <dbReference type="NCBI Taxonomy" id="1411122"/>
    <lineage>
        <taxon>Bacteria</taxon>
        <taxon>Pseudomonadati</taxon>
        <taxon>Bacteroidota</taxon>
        <taxon>Cytophagia</taxon>
        <taxon>Cytophagales</taxon>
        <taxon>Hymenobacteraceae</taxon>
        <taxon>Hymenobacter</taxon>
    </lineage>
</organism>
<dbReference type="AlphaFoldDB" id="A0A7W9SYW6"/>
<dbReference type="RefSeq" id="WP_183401912.1">
    <property type="nucleotide sequence ID" value="NZ_JACHGG010000001.1"/>
</dbReference>
<evidence type="ECO:0008006" key="3">
    <source>
        <dbReference type="Google" id="ProtNLM"/>
    </source>
</evidence>
<evidence type="ECO:0000313" key="2">
    <source>
        <dbReference type="Proteomes" id="UP000532746"/>
    </source>
</evidence>
<proteinExistence type="predicted"/>
<name>A0A7W9SYW6_9BACT</name>
<dbReference type="EMBL" id="JACHGG010000001">
    <property type="protein sequence ID" value="MBB6057900.1"/>
    <property type="molecule type" value="Genomic_DNA"/>
</dbReference>
<reference evidence="1 2" key="1">
    <citation type="submission" date="2020-08" db="EMBL/GenBank/DDBJ databases">
        <title>Genomic Encyclopedia of Type Strains, Phase IV (KMG-IV): sequencing the most valuable type-strain genomes for metagenomic binning, comparative biology and taxonomic classification.</title>
        <authorList>
            <person name="Goeker M."/>
        </authorList>
    </citation>
    <scope>NUCLEOTIDE SEQUENCE [LARGE SCALE GENOMIC DNA]</scope>
    <source>
        <strain evidence="1 2">DSM 26718</strain>
    </source>
</reference>
<gene>
    <name evidence="1" type="ORF">HNQ93_000730</name>
</gene>
<accession>A0A7W9SYW6</accession>